<reference evidence="1" key="1">
    <citation type="submission" date="2018-05" db="EMBL/GenBank/DDBJ databases">
        <authorList>
            <person name="Lanie J.A."/>
            <person name="Ng W.-L."/>
            <person name="Kazmierczak K.M."/>
            <person name="Andrzejewski T.M."/>
            <person name="Davidsen T.M."/>
            <person name="Wayne K.J."/>
            <person name="Tettelin H."/>
            <person name="Glass J.I."/>
            <person name="Rusch D."/>
            <person name="Podicherti R."/>
            <person name="Tsui H.-C.T."/>
            <person name="Winkler M.E."/>
        </authorList>
    </citation>
    <scope>NUCLEOTIDE SEQUENCE</scope>
</reference>
<organism evidence="1">
    <name type="scientific">marine metagenome</name>
    <dbReference type="NCBI Taxonomy" id="408172"/>
    <lineage>
        <taxon>unclassified sequences</taxon>
        <taxon>metagenomes</taxon>
        <taxon>ecological metagenomes</taxon>
    </lineage>
</organism>
<proteinExistence type="predicted"/>
<protein>
    <submittedName>
        <fullName evidence="1">Uncharacterized protein</fullName>
    </submittedName>
</protein>
<dbReference type="EMBL" id="UINC01205430">
    <property type="protein sequence ID" value="SVE26604.1"/>
    <property type="molecule type" value="Genomic_DNA"/>
</dbReference>
<evidence type="ECO:0000313" key="1">
    <source>
        <dbReference type="EMBL" id="SVE26604.1"/>
    </source>
</evidence>
<feature type="non-terminal residue" evidence="1">
    <location>
        <position position="135"/>
    </location>
</feature>
<feature type="non-terminal residue" evidence="1">
    <location>
        <position position="1"/>
    </location>
</feature>
<sequence length="135" mass="15132">LRRLALYCIIYSITFPVIAEETETFLREKLEIKGFGSPIVKLTQVHNEFDLMIGARGAVLLNRALAIGIGGYSLASSIHVSDPQSNFEMEYAGLILEFVFPSDKLVHLSASTLIGWGNLNNAANRNWMYDPYYDD</sequence>
<gene>
    <name evidence="1" type="ORF">METZ01_LOCUS479458</name>
</gene>
<name>A0A383C343_9ZZZZ</name>
<dbReference type="AlphaFoldDB" id="A0A383C343"/>
<accession>A0A383C343</accession>